<accession>A0ABR9RWT3</accession>
<comment type="caution">
    <text evidence="2">The sequence shown here is derived from an EMBL/GenBank/DDBJ whole genome shotgun (WGS) entry which is preliminary data.</text>
</comment>
<sequence>MTGGDDPHESTETGGTKNQVSAHGWWRKGECSGTKATVKACLHELWVADNGTKHWIQKKCNSKEIKPAKKNTNKPRMNVRANCSNLKLTGWANYVDVDVHGTWDNSLKLAKYRNVYCRIL</sequence>
<feature type="compositionally biased region" description="Polar residues" evidence="1">
    <location>
        <begin position="12"/>
        <end position="21"/>
    </location>
</feature>
<organism evidence="2 3">
    <name type="scientific">Nocardioides malaquae</name>
    <dbReference type="NCBI Taxonomy" id="2773426"/>
    <lineage>
        <taxon>Bacteria</taxon>
        <taxon>Bacillati</taxon>
        <taxon>Actinomycetota</taxon>
        <taxon>Actinomycetes</taxon>
        <taxon>Propionibacteriales</taxon>
        <taxon>Nocardioidaceae</taxon>
        <taxon>Nocardioides</taxon>
    </lineage>
</organism>
<dbReference type="Proteomes" id="UP000756387">
    <property type="component" value="Unassembled WGS sequence"/>
</dbReference>
<feature type="compositionally biased region" description="Basic and acidic residues" evidence="1">
    <location>
        <begin position="1"/>
        <end position="11"/>
    </location>
</feature>
<protein>
    <recommendedName>
        <fullName evidence="4">SRCR domain-containing protein</fullName>
    </recommendedName>
</protein>
<evidence type="ECO:0008006" key="4">
    <source>
        <dbReference type="Google" id="ProtNLM"/>
    </source>
</evidence>
<dbReference type="EMBL" id="JADCSA010000028">
    <property type="protein sequence ID" value="MBE7326044.1"/>
    <property type="molecule type" value="Genomic_DNA"/>
</dbReference>
<feature type="region of interest" description="Disordered" evidence="1">
    <location>
        <begin position="1"/>
        <end position="22"/>
    </location>
</feature>
<reference evidence="2 3" key="1">
    <citation type="submission" date="2020-10" db="EMBL/GenBank/DDBJ databases">
        <title>Nocardioides sp. isolated from sludge.</title>
        <authorList>
            <person name="Zhang X."/>
        </authorList>
    </citation>
    <scope>NUCLEOTIDE SEQUENCE [LARGE SCALE GENOMIC DNA]</scope>
    <source>
        <strain evidence="2 3">Y6</strain>
    </source>
</reference>
<evidence type="ECO:0000313" key="2">
    <source>
        <dbReference type="EMBL" id="MBE7326044.1"/>
    </source>
</evidence>
<keyword evidence="3" id="KW-1185">Reference proteome</keyword>
<name>A0ABR9RWT3_9ACTN</name>
<proteinExistence type="predicted"/>
<gene>
    <name evidence="2" type="ORF">IEQ44_15470</name>
</gene>
<evidence type="ECO:0000313" key="3">
    <source>
        <dbReference type="Proteomes" id="UP000756387"/>
    </source>
</evidence>
<evidence type="ECO:0000256" key="1">
    <source>
        <dbReference type="SAM" id="MobiDB-lite"/>
    </source>
</evidence>